<dbReference type="Proteomes" id="UP000636793">
    <property type="component" value="Unassembled WGS sequence"/>
</dbReference>
<name>A0A916WW35_9MICO</name>
<dbReference type="Gene3D" id="1.50.10.10">
    <property type="match status" value="1"/>
</dbReference>
<dbReference type="AlphaFoldDB" id="A0A916WW35"/>
<sequence length="587" mass="63790">MATWNVPDVQLPPHVLREYALLADGERGAVIGPHGDVVWMCAPQWHDDAVFSALIGGPGVYSVTPTDPNMVWGGSYEPRSLIWHSRWVTTDAIIECREALAHPGDPGCAVLLRQVRAVSGHARVRLALDVRAGFGKEPMCDVRLDHDVWEGHSGDQRFRWSGASLAAVRDGSLIQEIELEPGQRHDLVLEIGADLADHPVRAQAAWVATEHAWAKDVSEMSTSLAPRDAELSYAVLRGMTSSSGAMVAAATTGLPERADAGRNYDYRYAWIRDQCYAGQAVGSVGPLPLLDSAVQFVSERVLADGDKLRPAYRIDGLNLPEEHDLDLPGYPGGVAKTGNWVNDQYQLDACGEALLLLASAARHDHLDVQHWDAVQALVTAIEHTWTEPDNGIWELDPKHWAHSRLMCASGLRRIARYAPRQEAAGWVGLADTIVASAASDCVTAGGRWKRAPDDDRVDAALLLPAIRGGVPPDDPRSVATYNAVQADLSQDGYVYRFRQDAGPLQEAEGSFLLCGQLMALAAQQQGDALAAVRWFERSRSACGSPGLFTEEFDVEQRQLRGNFPQAFVHALTLETAHALTRPAGGTS</sequence>
<dbReference type="PANTHER" id="PTHR31616">
    <property type="entry name" value="TREHALASE"/>
    <property type="match status" value="1"/>
</dbReference>
<dbReference type="InterPro" id="IPR012341">
    <property type="entry name" value="6hp_glycosidase-like_sf"/>
</dbReference>
<organism evidence="3 4">
    <name type="scientific">Flexivirga endophytica</name>
    <dbReference type="NCBI Taxonomy" id="1849103"/>
    <lineage>
        <taxon>Bacteria</taxon>
        <taxon>Bacillati</taxon>
        <taxon>Actinomycetota</taxon>
        <taxon>Actinomycetes</taxon>
        <taxon>Micrococcales</taxon>
        <taxon>Dermacoccaceae</taxon>
        <taxon>Flexivirga</taxon>
    </lineage>
</organism>
<gene>
    <name evidence="3" type="ORF">GCM10011492_27280</name>
</gene>
<feature type="domain" description="GH15-like" evidence="1">
    <location>
        <begin position="242"/>
        <end position="576"/>
    </location>
</feature>
<dbReference type="InterPro" id="IPR008928">
    <property type="entry name" value="6-hairpin_glycosidase_sf"/>
</dbReference>
<keyword evidence="3" id="KW-0378">Hydrolase</keyword>
<keyword evidence="4" id="KW-1185">Reference proteome</keyword>
<reference evidence="3" key="1">
    <citation type="journal article" date="2014" name="Int. J. Syst. Evol. Microbiol.">
        <title>Complete genome sequence of Corynebacterium casei LMG S-19264T (=DSM 44701T), isolated from a smear-ripened cheese.</title>
        <authorList>
            <consortium name="US DOE Joint Genome Institute (JGI-PGF)"/>
            <person name="Walter F."/>
            <person name="Albersmeier A."/>
            <person name="Kalinowski J."/>
            <person name="Ruckert C."/>
        </authorList>
    </citation>
    <scope>NUCLEOTIDE SEQUENCE</scope>
    <source>
        <strain evidence="3">CGMCC 1.15085</strain>
    </source>
</reference>
<proteinExistence type="predicted"/>
<evidence type="ECO:0000259" key="2">
    <source>
        <dbReference type="Pfam" id="PF19291"/>
    </source>
</evidence>
<accession>A0A916WW35</accession>
<dbReference type="InterPro" id="IPR011613">
    <property type="entry name" value="GH15-like"/>
</dbReference>
<dbReference type="InterPro" id="IPR045582">
    <property type="entry name" value="Trehalase-like_N"/>
</dbReference>
<dbReference type="EMBL" id="BMHI01000004">
    <property type="protein sequence ID" value="GGB35150.1"/>
    <property type="molecule type" value="Genomic_DNA"/>
</dbReference>
<feature type="domain" description="Trehalase-like N-terminal" evidence="2">
    <location>
        <begin position="19"/>
        <end position="139"/>
    </location>
</feature>
<reference evidence="3" key="2">
    <citation type="submission" date="2020-09" db="EMBL/GenBank/DDBJ databases">
        <authorList>
            <person name="Sun Q."/>
            <person name="Zhou Y."/>
        </authorList>
    </citation>
    <scope>NUCLEOTIDE SEQUENCE</scope>
    <source>
        <strain evidence="3">CGMCC 1.15085</strain>
    </source>
</reference>
<evidence type="ECO:0000259" key="1">
    <source>
        <dbReference type="Pfam" id="PF00723"/>
    </source>
</evidence>
<comment type="caution">
    <text evidence="3">The sequence shown here is derived from an EMBL/GenBank/DDBJ whole genome shotgun (WGS) entry which is preliminary data.</text>
</comment>
<evidence type="ECO:0000313" key="3">
    <source>
        <dbReference type="EMBL" id="GGB35150.1"/>
    </source>
</evidence>
<evidence type="ECO:0000313" key="4">
    <source>
        <dbReference type="Proteomes" id="UP000636793"/>
    </source>
</evidence>
<dbReference type="Pfam" id="PF19291">
    <property type="entry name" value="TREH_N"/>
    <property type="match status" value="1"/>
</dbReference>
<dbReference type="RefSeq" id="WP_229749719.1">
    <property type="nucleotide sequence ID" value="NZ_BMHI01000004.1"/>
</dbReference>
<protein>
    <submittedName>
        <fullName evidence="3">Glycoside hydrolase</fullName>
    </submittedName>
</protein>
<dbReference type="GO" id="GO:0005993">
    <property type="term" value="P:trehalose catabolic process"/>
    <property type="evidence" value="ECO:0007669"/>
    <property type="project" value="TreeGrafter"/>
</dbReference>
<dbReference type="PANTHER" id="PTHR31616:SF10">
    <property type="entry name" value="TREHALASE"/>
    <property type="match status" value="1"/>
</dbReference>
<dbReference type="Pfam" id="PF00723">
    <property type="entry name" value="Glyco_hydro_15"/>
    <property type="match status" value="1"/>
</dbReference>
<dbReference type="GO" id="GO:0015927">
    <property type="term" value="F:trehalase activity"/>
    <property type="evidence" value="ECO:0007669"/>
    <property type="project" value="TreeGrafter"/>
</dbReference>
<dbReference type="SUPFAM" id="SSF48208">
    <property type="entry name" value="Six-hairpin glycosidases"/>
    <property type="match status" value="1"/>
</dbReference>